<keyword evidence="2 4" id="KW-0732">Signal</keyword>
<dbReference type="PANTHER" id="PTHR36307:SF1">
    <property type="entry name" value="FLAGELLA BASAL BODY P-RING FORMATION PROTEIN FLGA"/>
    <property type="match status" value="1"/>
</dbReference>
<organism evidence="6 7">
    <name type="scientific">Salipiger aestuarii</name>
    <dbReference type="NCBI Taxonomy" id="568098"/>
    <lineage>
        <taxon>Bacteria</taxon>
        <taxon>Pseudomonadati</taxon>
        <taxon>Pseudomonadota</taxon>
        <taxon>Alphaproteobacteria</taxon>
        <taxon>Rhodobacterales</taxon>
        <taxon>Roseobacteraceae</taxon>
        <taxon>Salipiger</taxon>
    </lineage>
</organism>
<comment type="subcellular location">
    <subcellularLocation>
        <location evidence="1 4">Periplasm</location>
    </subcellularLocation>
</comment>
<dbReference type="Gene3D" id="2.30.30.760">
    <property type="match status" value="1"/>
</dbReference>
<evidence type="ECO:0000259" key="5">
    <source>
        <dbReference type="SMART" id="SM00858"/>
    </source>
</evidence>
<dbReference type="OrthoDB" id="7619725at2"/>
<dbReference type="Gene3D" id="3.90.1210.10">
    <property type="entry name" value="Antifreeze-like/N-acetylneuraminic acid synthase C-terminal domain"/>
    <property type="match status" value="1"/>
</dbReference>
<keyword evidence="6" id="KW-0966">Cell projection</keyword>
<evidence type="ECO:0000313" key="6">
    <source>
        <dbReference type="EMBL" id="RAK09889.1"/>
    </source>
</evidence>
<dbReference type="InterPro" id="IPR017585">
    <property type="entry name" value="SAF_FlgA"/>
</dbReference>
<dbReference type="NCBIfam" id="TIGR03170">
    <property type="entry name" value="flgA_cterm"/>
    <property type="match status" value="1"/>
</dbReference>
<reference evidence="6 7" key="1">
    <citation type="submission" date="2018-06" db="EMBL/GenBank/DDBJ databases">
        <title>Genomic Encyclopedia of Archaeal and Bacterial Type Strains, Phase II (KMG-II): from individual species to whole genera.</title>
        <authorList>
            <person name="Goeker M."/>
        </authorList>
    </citation>
    <scope>NUCLEOTIDE SEQUENCE [LARGE SCALE GENOMIC DNA]</scope>
    <source>
        <strain evidence="6 7">DSM 22011</strain>
    </source>
</reference>
<dbReference type="InterPro" id="IPR013974">
    <property type="entry name" value="SAF"/>
</dbReference>
<keyword evidence="6" id="KW-0282">Flagellum</keyword>
<evidence type="ECO:0000256" key="1">
    <source>
        <dbReference type="ARBA" id="ARBA00004418"/>
    </source>
</evidence>
<evidence type="ECO:0000256" key="2">
    <source>
        <dbReference type="ARBA" id="ARBA00022729"/>
    </source>
</evidence>
<dbReference type="SMART" id="SM00858">
    <property type="entry name" value="SAF"/>
    <property type="match status" value="1"/>
</dbReference>
<comment type="similarity">
    <text evidence="4">Belongs to the FlgA family.</text>
</comment>
<keyword evidence="4" id="KW-1005">Bacterial flagellum biogenesis</keyword>
<keyword evidence="6" id="KW-0969">Cilium</keyword>
<gene>
    <name evidence="6" type="ORF">ATI53_10634</name>
</gene>
<feature type="domain" description="SAF" evidence="5">
    <location>
        <begin position="19"/>
        <end position="77"/>
    </location>
</feature>
<sequence length="141" mass="14967">MRCLAFIPVALSLATSAPAETVVTTRTIRAFEVISPDAIRLDPATVPGAYTDPSAVIGQEARVAIYPGRAVMEGSIGEPALIDRNQIVELIFSRSGLHIVTEGRALDRASAGERVRVMNLSSRTTLFGTVTESGQVTVAQE</sequence>
<comment type="caution">
    <text evidence="6">The sequence shown here is derived from an EMBL/GenBank/DDBJ whole genome shotgun (WGS) entry which is preliminary data.</text>
</comment>
<dbReference type="Proteomes" id="UP000249165">
    <property type="component" value="Unassembled WGS sequence"/>
</dbReference>
<dbReference type="Pfam" id="PF13144">
    <property type="entry name" value="ChapFlgA"/>
    <property type="match status" value="1"/>
</dbReference>
<dbReference type="RefSeq" id="WP_009503092.1">
    <property type="nucleotide sequence ID" value="NZ_LIGK01000116.1"/>
</dbReference>
<keyword evidence="7" id="KW-1185">Reference proteome</keyword>
<proteinExistence type="inferred from homology"/>
<dbReference type="PANTHER" id="PTHR36307">
    <property type="entry name" value="FLAGELLA BASAL BODY P-RING FORMATION PROTEIN FLGA"/>
    <property type="match status" value="1"/>
</dbReference>
<dbReference type="AlphaFoldDB" id="A0A327XV63"/>
<evidence type="ECO:0000313" key="7">
    <source>
        <dbReference type="Proteomes" id="UP000249165"/>
    </source>
</evidence>
<dbReference type="GO" id="GO:0044780">
    <property type="term" value="P:bacterial-type flagellum assembly"/>
    <property type="evidence" value="ECO:0007669"/>
    <property type="project" value="InterPro"/>
</dbReference>
<protein>
    <recommendedName>
        <fullName evidence="4">Flagella basal body P-ring formation protein FlgA</fullName>
    </recommendedName>
</protein>
<comment type="function">
    <text evidence="4">Involved in the assembly process of the P-ring formation. It may associate with FlgF on the rod constituting a structure essential for the P-ring assembly or may act as a modulator protein for the P-ring assembly.</text>
</comment>
<keyword evidence="3 4" id="KW-0574">Periplasm</keyword>
<dbReference type="EMBL" id="QLMG01000063">
    <property type="protein sequence ID" value="RAK09889.1"/>
    <property type="molecule type" value="Genomic_DNA"/>
</dbReference>
<feature type="chain" id="PRO_5016191610" description="Flagella basal body P-ring formation protein FlgA" evidence="4">
    <location>
        <begin position="20"/>
        <end position="141"/>
    </location>
</feature>
<evidence type="ECO:0000256" key="4">
    <source>
        <dbReference type="RuleBase" id="RU362063"/>
    </source>
</evidence>
<feature type="signal peptide" evidence="4">
    <location>
        <begin position="1"/>
        <end position="19"/>
    </location>
</feature>
<dbReference type="CDD" id="cd11614">
    <property type="entry name" value="SAF_CpaB_FlgA_like"/>
    <property type="match status" value="1"/>
</dbReference>
<name>A0A327XV63_9RHOB</name>
<dbReference type="InterPro" id="IPR039246">
    <property type="entry name" value="Flagellar_FlgA"/>
</dbReference>
<dbReference type="GO" id="GO:0042597">
    <property type="term" value="C:periplasmic space"/>
    <property type="evidence" value="ECO:0007669"/>
    <property type="project" value="UniProtKB-SubCell"/>
</dbReference>
<evidence type="ECO:0000256" key="3">
    <source>
        <dbReference type="ARBA" id="ARBA00022764"/>
    </source>
</evidence>
<accession>A0A327XV63</accession>